<keyword evidence="3" id="KW-1185">Reference proteome</keyword>
<reference evidence="2 3" key="2">
    <citation type="submission" date="2019-08" db="EMBL/GenBank/DDBJ databases">
        <authorList>
            <person name="Henke P."/>
        </authorList>
    </citation>
    <scope>NUCLEOTIDE SEQUENCE [LARGE SCALE GENOMIC DNA]</scope>
    <source>
        <strain evidence="2">Phe10_nw2017</strain>
    </source>
</reference>
<feature type="compositionally biased region" description="Basic and acidic residues" evidence="1">
    <location>
        <begin position="14"/>
        <end position="24"/>
    </location>
</feature>
<dbReference type="Proteomes" id="UP000321083">
    <property type="component" value="Unassembled WGS sequence"/>
</dbReference>
<feature type="non-terminal residue" evidence="2">
    <location>
        <position position="24"/>
    </location>
</feature>
<sequence length="24" mass="2567">MSVNMISVATVGSQRDHELHVKAG</sequence>
<proteinExistence type="predicted"/>
<gene>
    <name evidence="2" type="ORF">E3A20_21890</name>
</gene>
<comment type="caution">
    <text evidence="2">The sequence shown here is derived from an EMBL/GenBank/DDBJ whole genome shotgun (WGS) entry which is preliminary data.</text>
</comment>
<name>A0A5C6M3A7_9PLAN</name>
<feature type="compositionally biased region" description="Polar residues" evidence="1">
    <location>
        <begin position="1"/>
        <end position="13"/>
    </location>
</feature>
<feature type="region of interest" description="Disordered" evidence="1">
    <location>
        <begin position="1"/>
        <end position="24"/>
    </location>
</feature>
<evidence type="ECO:0000313" key="3">
    <source>
        <dbReference type="Proteomes" id="UP000321083"/>
    </source>
</evidence>
<evidence type="ECO:0000256" key="1">
    <source>
        <dbReference type="SAM" id="MobiDB-lite"/>
    </source>
</evidence>
<dbReference type="EMBL" id="SRHE01000551">
    <property type="protein sequence ID" value="TWW08683.1"/>
    <property type="molecule type" value="Genomic_DNA"/>
</dbReference>
<evidence type="ECO:0000313" key="2">
    <source>
        <dbReference type="EMBL" id="TWW08683.1"/>
    </source>
</evidence>
<dbReference type="AlphaFoldDB" id="A0A5C6M3A7"/>
<accession>A0A5C6M3A7</accession>
<reference evidence="2 3" key="1">
    <citation type="submission" date="2019-08" db="EMBL/GenBank/DDBJ databases">
        <title>100 year-old enigma solved: identification of Planctomyces bekefii, the type genus and species of the phylum Planctomycetes.</title>
        <authorList>
            <person name="Svetlana D.N."/>
            <person name="Overmann J."/>
        </authorList>
    </citation>
    <scope>NUCLEOTIDE SEQUENCE [LARGE SCALE GENOMIC DNA]</scope>
    <source>
        <strain evidence="2">Phe10_nw2017</strain>
    </source>
</reference>
<organism evidence="2 3">
    <name type="scientific">Planctomyces bekefii</name>
    <dbReference type="NCBI Taxonomy" id="1653850"/>
    <lineage>
        <taxon>Bacteria</taxon>
        <taxon>Pseudomonadati</taxon>
        <taxon>Planctomycetota</taxon>
        <taxon>Planctomycetia</taxon>
        <taxon>Planctomycetales</taxon>
        <taxon>Planctomycetaceae</taxon>
        <taxon>Planctomyces</taxon>
    </lineage>
</organism>
<protein>
    <submittedName>
        <fullName evidence="2">Uncharacterized protein</fullName>
    </submittedName>
</protein>